<accession>A0A426XD59</accession>
<dbReference type="AlphaFoldDB" id="A0A426XD59"/>
<name>A0A426XD59_ENSVE</name>
<proteinExistence type="predicted"/>
<protein>
    <submittedName>
        <fullName evidence="1">Uncharacterized protein</fullName>
    </submittedName>
</protein>
<evidence type="ECO:0000313" key="2">
    <source>
        <dbReference type="Proteomes" id="UP000287651"/>
    </source>
</evidence>
<comment type="caution">
    <text evidence="1">The sequence shown here is derived from an EMBL/GenBank/DDBJ whole genome shotgun (WGS) entry which is preliminary data.</text>
</comment>
<sequence length="140" mass="15454">MTSLWPPALHRGGTQPPYSGGGGGGGTWKRASAEFSSCISHINIMDSIPSTAPATTEMPVAIIHVPKRHHLGFPAFYCYQRGVSGAFFLLRPRWRESKCHDKVGDGRILCLSERRVCRTELTMGSHQNDARSSESRSPWD</sequence>
<reference evidence="1 2" key="1">
    <citation type="journal article" date="2014" name="Agronomy (Basel)">
        <title>A Draft Genome Sequence for Ensete ventricosum, the Drought-Tolerant Tree Against Hunger.</title>
        <authorList>
            <person name="Harrison J."/>
            <person name="Moore K.A."/>
            <person name="Paszkiewicz K."/>
            <person name="Jones T."/>
            <person name="Grant M."/>
            <person name="Ambacheew D."/>
            <person name="Muzemil S."/>
            <person name="Studholme D.J."/>
        </authorList>
    </citation>
    <scope>NUCLEOTIDE SEQUENCE [LARGE SCALE GENOMIC DNA]</scope>
</reference>
<gene>
    <name evidence="1" type="ORF">B296_00046470</name>
</gene>
<dbReference type="EMBL" id="AMZH03022367">
    <property type="protein sequence ID" value="RRT37392.1"/>
    <property type="molecule type" value="Genomic_DNA"/>
</dbReference>
<dbReference type="Proteomes" id="UP000287651">
    <property type="component" value="Unassembled WGS sequence"/>
</dbReference>
<evidence type="ECO:0000313" key="1">
    <source>
        <dbReference type="EMBL" id="RRT37392.1"/>
    </source>
</evidence>
<organism evidence="1 2">
    <name type="scientific">Ensete ventricosum</name>
    <name type="common">Abyssinian banana</name>
    <name type="synonym">Musa ensete</name>
    <dbReference type="NCBI Taxonomy" id="4639"/>
    <lineage>
        <taxon>Eukaryota</taxon>
        <taxon>Viridiplantae</taxon>
        <taxon>Streptophyta</taxon>
        <taxon>Embryophyta</taxon>
        <taxon>Tracheophyta</taxon>
        <taxon>Spermatophyta</taxon>
        <taxon>Magnoliopsida</taxon>
        <taxon>Liliopsida</taxon>
        <taxon>Zingiberales</taxon>
        <taxon>Musaceae</taxon>
        <taxon>Ensete</taxon>
    </lineage>
</organism>